<evidence type="ECO:0000313" key="2">
    <source>
        <dbReference type="Proteomes" id="UP000734854"/>
    </source>
</evidence>
<sequence>MLSSRYTKIDPMANTKPHAVCFPLPIQGHINGMLHFSKALYYMGFHIVVMRITIHPPLVVKERRAEKKTWPHVNKSSTTFVIIDHTSPRPHRRYRCSQYRSSSCRCLSDRRRSLRPPPSLELPPEVVAVTSSGYLRLLQRLSSPPPAAITTTPTVVTLRGSHCLGS</sequence>
<gene>
    <name evidence="1" type="ORF">ZIOFF_049962</name>
</gene>
<proteinExistence type="predicted"/>
<organism evidence="1 2">
    <name type="scientific">Zingiber officinale</name>
    <name type="common">Ginger</name>
    <name type="synonym">Amomum zingiber</name>
    <dbReference type="NCBI Taxonomy" id="94328"/>
    <lineage>
        <taxon>Eukaryota</taxon>
        <taxon>Viridiplantae</taxon>
        <taxon>Streptophyta</taxon>
        <taxon>Embryophyta</taxon>
        <taxon>Tracheophyta</taxon>
        <taxon>Spermatophyta</taxon>
        <taxon>Magnoliopsida</taxon>
        <taxon>Liliopsida</taxon>
        <taxon>Zingiberales</taxon>
        <taxon>Zingiberaceae</taxon>
        <taxon>Zingiber</taxon>
    </lineage>
</organism>
<evidence type="ECO:0000313" key="1">
    <source>
        <dbReference type="EMBL" id="KAG6488713.1"/>
    </source>
</evidence>
<dbReference type="Proteomes" id="UP000734854">
    <property type="component" value="Unassembled WGS sequence"/>
</dbReference>
<comment type="caution">
    <text evidence="1">The sequence shown here is derived from an EMBL/GenBank/DDBJ whole genome shotgun (WGS) entry which is preliminary data.</text>
</comment>
<dbReference type="AlphaFoldDB" id="A0A8J5FJJ2"/>
<protein>
    <submittedName>
        <fullName evidence="1">Uncharacterized protein</fullName>
    </submittedName>
</protein>
<keyword evidence="2" id="KW-1185">Reference proteome</keyword>
<accession>A0A8J5FJJ2</accession>
<name>A0A8J5FJJ2_ZINOF</name>
<dbReference type="SUPFAM" id="SSF53756">
    <property type="entry name" value="UDP-Glycosyltransferase/glycogen phosphorylase"/>
    <property type="match status" value="1"/>
</dbReference>
<dbReference type="EMBL" id="JACMSC010000014">
    <property type="protein sequence ID" value="KAG6488713.1"/>
    <property type="molecule type" value="Genomic_DNA"/>
</dbReference>
<reference evidence="1 2" key="1">
    <citation type="submission" date="2020-08" db="EMBL/GenBank/DDBJ databases">
        <title>Plant Genome Project.</title>
        <authorList>
            <person name="Zhang R.-G."/>
        </authorList>
    </citation>
    <scope>NUCLEOTIDE SEQUENCE [LARGE SCALE GENOMIC DNA]</scope>
    <source>
        <tissue evidence="1">Rhizome</tissue>
    </source>
</reference>
<dbReference type="Gene3D" id="3.40.50.2000">
    <property type="entry name" value="Glycogen Phosphorylase B"/>
    <property type="match status" value="1"/>
</dbReference>